<organism evidence="1 2">
    <name type="scientific">Liparis tanakae</name>
    <name type="common">Tanaka's snailfish</name>
    <dbReference type="NCBI Taxonomy" id="230148"/>
    <lineage>
        <taxon>Eukaryota</taxon>
        <taxon>Metazoa</taxon>
        <taxon>Chordata</taxon>
        <taxon>Craniata</taxon>
        <taxon>Vertebrata</taxon>
        <taxon>Euteleostomi</taxon>
        <taxon>Actinopterygii</taxon>
        <taxon>Neopterygii</taxon>
        <taxon>Teleostei</taxon>
        <taxon>Neoteleostei</taxon>
        <taxon>Acanthomorphata</taxon>
        <taxon>Eupercaria</taxon>
        <taxon>Perciformes</taxon>
        <taxon>Cottioidei</taxon>
        <taxon>Cottales</taxon>
        <taxon>Liparidae</taxon>
        <taxon>Liparis</taxon>
    </lineage>
</organism>
<keyword evidence="2" id="KW-1185">Reference proteome</keyword>
<name>A0A4Z2ICB8_9TELE</name>
<evidence type="ECO:0000313" key="2">
    <source>
        <dbReference type="Proteomes" id="UP000314294"/>
    </source>
</evidence>
<comment type="caution">
    <text evidence="1">The sequence shown here is derived from an EMBL/GenBank/DDBJ whole genome shotgun (WGS) entry which is preliminary data.</text>
</comment>
<evidence type="ECO:0000313" key="1">
    <source>
        <dbReference type="EMBL" id="TNN74994.1"/>
    </source>
</evidence>
<sequence>MNLTLCRPDELIGAVRRGSDSLTRCCNESPAKWQEMIRATPSPTLGEKSSSGTFPMLDPGAQCSLSQMAEQTEGVTPGLQRLPLRPGPAMSAIPLYIIDEASSARLFCHSLGCGCLWAAAVAAEGDQLMPGEENRDRSREH</sequence>
<dbReference type="Proteomes" id="UP000314294">
    <property type="component" value="Unassembled WGS sequence"/>
</dbReference>
<protein>
    <submittedName>
        <fullName evidence="1">Uncharacterized protein</fullName>
    </submittedName>
</protein>
<gene>
    <name evidence="1" type="ORF">EYF80_014739</name>
</gene>
<dbReference type="AlphaFoldDB" id="A0A4Z2ICB8"/>
<reference evidence="1 2" key="1">
    <citation type="submission" date="2019-03" db="EMBL/GenBank/DDBJ databases">
        <title>First draft genome of Liparis tanakae, snailfish: a comprehensive survey of snailfish specific genes.</title>
        <authorList>
            <person name="Kim W."/>
            <person name="Song I."/>
            <person name="Jeong J.-H."/>
            <person name="Kim D."/>
            <person name="Kim S."/>
            <person name="Ryu S."/>
            <person name="Song J.Y."/>
            <person name="Lee S.K."/>
        </authorList>
    </citation>
    <scope>NUCLEOTIDE SEQUENCE [LARGE SCALE GENOMIC DNA]</scope>
    <source>
        <tissue evidence="1">Muscle</tissue>
    </source>
</reference>
<dbReference type="EMBL" id="SRLO01000108">
    <property type="protein sequence ID" value="TNN74994.1"/>
    <property type="molecule type" value="Genomic_DNA"/>
</dbReference>
<accession>A0A4Z2ICB8</accession>
<proteinExistence type="predicted"/>